<dbReference type="InterPro" id="IPR002885">
    <property type="entry name" value="PPR_rpt"/>
</dbReference>
<dbReference type="EC" id="3.1.3.16" evidence="5"/>
<dbReference type="GO" id="GO:0005634">
    <property type="term" value="C:nucleus"/>
    <property type="evidence" value="ECO:0007669"/>
    <property type="project" value="UniProtKB-ARBA"/>
</dbReference>
<comment type="similarity">
    <text evidence="3 15">Belongs to the PP2C family.</text>
</comment>
<evidence type="ECO:0000256" key="8">
    <source>
        <dbReference type="ARBA" id="ARBA00022801"/>
    </source>
</evidence>
<dbReference type="FunFam" id="3.60.40.10:FF:000004">
    <property type="entry name" value="Probable protein phosphatase 2C 22"/>
    <property type="match status" value="1"/>
</dbReference>
<gene>
    <name evidence="17" type="ORF">VNO78_08577</name>
</gene>
<dbReference type="SMART" id="SM00331">
    <property type="entry name" value="PP2C_SIG"/>
    <property type="match status" value="1"/>
</dbReference>
<dbReference type="InterPro" id="IPR001932">
    <property type="entry name" value="PPM-type_phosphatase-like_dom"/>
</dbReference>
<keyword evidence="10 15" id="KW-0904">Protein phosphatase</keyword>
<evidence type="ECO:0000256" key="5">
    <source>
        <dbReference type="ARBA" id="ARBA00013081"/>
    </source>
</evidence>
<feature type="repeat" description="PPR" evidence="14">
    <location>
        <begin position="634"/>
        <end position="664"/>
    </location>
</feature>
<dbReference type="Pfam" id="PF00481">
    <property type="entry name" value="PP2C"/>
    <property type="match status" value="1"/>
</dbReference>
<accession>A0AAN9XTW0</accession>
<dbReference type="PROSITE" id="PS51375">
    <property type="entry name" value="PPR"/>
    <property type="match status" value="11"/>
</dbReference>
<feature type="repeat" description="PPR" evidence="14">
    <location>
        <begin position="735"/>
        <end position="769"/>
    </location>
</feature>
<comment type="similarity">
    <text evidence="4">Belongs to the PPR family. P subfamily.</text>
</comment>
<evidence type="ECO:0000256" key="4">
    <source>
        <dbReference type="ARBA" id="ARBA00007626"/>
    </source>
</evidence>
<dbReference type="Pfam" id="PF13041">
    <property type="entry name" value="PPR_2"/>
    <property type="match status" value="3"/>
</dbReference>
<dbReference type="CDD" id="cd00143">
    <property type="entry name" value="PP2Cc"/>
    <property type="match status" value="1"/>
</dbReference>
<keyword evidence="7" id="KW-0677">Repeat</keyword>
<evidence type="ECO:0000256" key="6">
    <source>
        <dbReference type="ARBA" id="ARBA00022723"/>
    </source>
</evidence>
<dbReference type="SUPFAM" id="SSF81606">
    <property type="entry name" value="PP2C-like"/>
    <property type="match status" value="1"/>
</dbReference>
<protein>
    <recommendedName>
        <fullName evidence="5">protein-serine/threonine phosphatase</fullName>
        <ecNumber evidence="5">3.1.3.16</ecNumber>
    </recommendedName>
</protein>
<comment type="caution">
    <text evidence="17">The sequence shown here is derived from an EMBL/GenBank/DDBJ whole genome shotgun (WGS) entry which is preliminary data.</text>
</comment>
<feature type="repeat" description="PPR" evidence="14">
    <location>
        <begin position="805"/>
        <end position="835"/>
    </location>
</feature>
<dbReference type="GO" id="GO:0004722">
    <property type="term" value="F:protein serine/threonine phosphatase activity"/>
    <property type="evidence" value="ECO:0007669"/>
    <property type="project" value="UniProtKB-EC"/>
</dbReference>
<evidence type="ECO:0000313" key="17">
    <source>
        <dbReference type="EMBL" id="KAK7406941.1"/>
    </source>
</evidence>
<evidence type="ECO:0000256" key="14">
    <source>
        <dbReference type="PROSITE-ProRule" id="PRU00708"/>
    </source>
</evidence>
<organism evidence="17 18">
    <name type="scientific">Psophocarpus tetragonolobus</name>
    <name type="common">Winged bean</name>
    <name type="synonym">Dolichos tetragonolobus</name>
    <dbReference type="NCBI Taxonomy" id="3891"/>
    <lineage>
        <taxon>Eukaryota</taxon>
        <taxon>Viridiplantae</taxon>
        <taxon>Streptophyta</taxon>
        <taxon>Embryophyta</taxon>
        <taxon>Tracheophyta</taxon>
        <taxon>Spermatophyta</taxon>
        <taxon>Magnoliopsida</taxon>
        <taxon>eudicotyledons</taxon>
        <taxon>Gunneridae</taxon>
        <taxon>Pentapetalae</taxon>
        <taxon>rosids</taxon>
        <taxon>fabids</taxon>
        <taxon>Fabales</taxon>
        <taxon>Fabaceae</taxon>
        <taxon>Papilionoideae</taxon>
        <taxon>50 kb inversion clade</taxon>
        <taxon>NPAAA clade</taxon>
        <taxon>indigoferoid/millettioid clade</taxon>
        <taxon>Phaseoleae</taxon>
        <taxon>Psophocarpus</taxon>
    </lineage>
</organism>
<feature type="repeat" description="PPR" evidence="14">
    <location>
        <begin position="599"/>
        <end position="633"/>
    </location>
</feature>
<evidence type="ECO:0000259" key="16">
    <source>
        <dbReference type="PROSITE" id="PS51746"/>
    </source>
</evidence>
<evidence type="ECO:0000313" key="18">
    <source>
        <dbReference type="Proteomes" id="UP001386955"/>
    </source>
</evidence>
<dbReference type="Proteomes" id="UP001386955">
    <property type="component" value="Unassembled WGS sequence"/>
</dbReference>
<keyword evidence="6" id="KW-0479">Metal-binding</keyword>
<dbReference type="GO" id="GO:0005737">
    <property type="term" value="C:cytoplasm"/>
    <property type="evidence" value="ECO:0007669"/>
    <property type="project" value="UniProtKB-ARBA"/>
</dbReference>
<reference evidence="17 18" key="1">
    <citation type="submission" date="2024-01" db="EMBL/GenBank/DDBJ databases">
        <title>The genomes of 5 underutilized Papilionoideae crops provide insights into root nodulation and disease resistanc.</title>
        <authorList>
            <person name="Jiang F."/>
        </authorList>
    </citation>
    <scope>NUCLEOTIDE SEQUENCE [LARGE SCALE GENOMIC DNA]</scope>
    <source>
        <strain evidence="17">DUOXIRENSHENG_FW03</strain>
        <tissue evidence="17">Leaves</tissue>
    </source>
</reference>
<dbReference type="Gene3D" id="3.60.40.10">
    <property type="entry name" value="PPM-type phosphatase domain"/>
    <property type="match status" value="1"/>
</dbReference>
<evidence type="ECO:0000256" key="7">
    <source>
        <dbReference type="ARBA" id="ARBA00022737"/>
    </source>
</evidence>
<feature type="repeat" description="PPR" evidence="14">
    <location>
        <begin position="980"/>
        <end position="1014"/>
    </location>
</feature>
<dbReference type="Pfam" id="PF12854">
    <property type="entry name" value="PPR_1"/>
    <property type="match status" value="3"/>
</dbReference>
<dbReference type="PROSITE" id="PS01032">
    <property type="entry name" value="PPM_1"/>
    <property type="match status" value="1"/>
</dbReference>
<dbReference type="InterPro" id="IPR000222">
    <property type="entry name" value="PP2C_BS"/>
</dbReference>
<evidence type="ECO:0000256" key="11">
    <source>
        <dbReference type="ARBA" id="ARBA00023211"/>
    </source>
</evidence>
<feature type="repeat" description="PPR" evidence="14">
    <location>
        <begin position="945"/>
        <end position="979"/>
    </location>
</feature>
<dbReference type="AlphaFoldDB" id="A0AAN9XTW0"/>
<dbReference type="PROSITE" id="PS51257">
    <property type="entry name" value="PROKAR_LIPOPROTEIN"/>
    <property type="match status" value="1"/>
</dbReference>
<feature type="domain" description="PPM-type phosphatase" evidence="16">
    <location>
        <begin position="98"/>
        <end position="358"/>
    </location>
</feature>
<evidence type="ECO:0000256" key="13">
    <source>
        <dbReference type="ARBA" id="ARBA00048336"/>
    </source>
</evidence>
<dbReference type="Pfam" id="PF01535">
    <property type="entry name" value="PPR"/>
    <property type="match status" value="4"/>
</dbReference>
<keyword evidence="11" id="KW-0464">Manganese</keyword>
<dbReference type="PROSITE" id="PS51746">
    <property type="entry name" value="PPM_2"/>
    <property type="match status" value="1"/>
</dbReference>
<comment type="cofactor">
    <cofactor evidence="2">
        <name>Mg(2+)</name>
        <dbReference type="ChEBI" id="CHEBI:18420"/>
    </cofactor>
</comment>
<evidence type="ECO:0000256" key="10">
    <source>
        <dbReference type="ARBA" id="ARBA00022912"/>
    </source>
</evidence>
<comment type="catalytic activity">
    <reaction evidence="12">
        <text>O-phospho-L-seryl-[protein] + H2O = L-seryl-[protein] + phosphate</text>
        <dbReference type="Rhea" id="RHEA:20629"/>
        <dbReference type="Rhea" id="RHEA-COMP:9863"/>
        <dbReference type="Rhea" id="RHEA-COMP:11604"/>
        <dbReference type="ChEBI" id="CHEBI:15377"/>
        <dbReference type="ChEBI" id="CHEBI:29999"/>
        <dbReference type="ChEBI" id="CHEBI:43474"/>
        <dbReference type="ChEBI" id="CHEBI:83421"/>
        <dbReference type="EC" id="3.1.3.16"/>
    </reaction>
</comment>
<feature type="repeat" description="PPR" evidence="14">
    <location>
        <begin position="700"/>
        <end position="734"/>
    </location>
</feature>
<dbReference type="GO" id="GO:0046872">
    <property type="term" value="F:metal ion binding"/>
    <property type="evidence" value="ECO:0007669"/>
    <property type="project" value="UniProtKB-KW"/>
</dbReference>
<evidence type="ECO:0000256" key="1">
    <source>
        <dbReference type="ARBA" id="ARBA00001936"/>
    </source>
</evidence>
<feature type="repeat" description="PPR" evidence="14">
    <location>
        <begin position="875"/>
        <end position="909"/>
    </location>
</feature>
<evidence type="ECO:0000256" key="12">
    <source>
        <dbReference type="ARBA" id="ARBA00047761"/>
    </source>
</evidence>
<comment type="cofactor">
    <cofactor evidence="1">
        <name>Mn(2+)</name>
        <dbReference type="ChEBI" id="CHEBI:29035"/>
    </cofactor>
</comment>
<keyword evidence="9" id="KW-0460">Magnesium</keyword>
<proteinExistence type="inferred from homology"/>
<evidence type="ECO:0000256" key="2">
    <source>
        <dbReference type="ARBA" id="ARBA00001946"/>
    </source>
</evidence>
<dbReference type="EMBL" id="JAYMYS010000002">
    <property type="protein sequence ID" value="KAK7406941.1"/>
    <property type="molecule type" value="Genomic_DNA"/>
</dbReference>
<dbReference type="PANTHER" id="PTHR47447:SF28">
    <property type="entry name" value="PENTACOTRIPEPTIDE-REPEAT REGION OF PRORP DOMAIN-CONTAINING PROTEIN"/>
    <property type="match status" value="1"/>
</dbReference>
<feature type="repeat" description="PPR" evidence="14">
    <location>
        <begin position="770"/>
        <end position="804"/>
    </location>
</feature>
<dbReference type="InterPro" id="IPR036457">
    <property type="entry name" value="PPM-type-like_dom_sf"/>
</dbReference>
<dbReference type="NCBIfam" id="TIGR00756">
    <property type="entry name" value="PPR"/>
    <property type="match status" value="10"/>
</dbReference>
<feature type="repeat" description="PPR" evidence="14">
    <location>
        <begin position="910"/>
        <end position="944"/>
    </location>
</feature>
<evidence type="ECO:0000256" key="9">
    <source>
        <dbReference type="ARBA" id="ARBA00022842"/>
    </source>
</evidence>
<evidence type="ECO:0000256" key="15">
    <source>
        <dbReference type="RuleBase" id="RU003465"/>
    </source>
</evidence>
<dbReference type="SMART" id="SM00332">
    <property type="entry name" value="PP2Cc"/>
    <property type="match status" value="1"/>
</dbReference>
<keyword evidence="8 15" id="KW-0378">Hydrolase</keyword>
<dbReference type="Gene3D" id="1.25.40.10">
    <property type="entry name" value="Tetratricopeptide repeat domain"/>
    <property type="match status" value="5"/>
</dbReference>
<sequence>MNFDRKLCVFEGFTCEAAAMSGVGGGCPCPRGSSECSMEDLNGDTVGNLNQNTGKPPRDLSVNRHSISSSWSESESNMNIIGFKSSTEEKSDFSLVLRSGSCSDKGPKQYMEDEFICVDILSECVGPGANLPSPAAFYGVFDGHGGVDAASFTRKNMLNFIAEDAHFPAGIKKAVKCAFVKADLAFRDAITLDNSSGTTALIALMLGRAVLIANAGDSRAVLGKRGRAIELSKDHKPNCTSERLRIEKLGGVIYDGYLNGQLSVARALGDWHIKGSKGSKSPLSAEPELEEIVLTEEDEFLIMGCDGLWDVMSSQCAVTMVRRELMQHNDPTTCAKVLVAEALQRNTCDNLTVVVVCFSKDPPPKIEIPRSYRRRSISAEGLDLLKGVLSELSPGDASRLVIYNKLLQTPSPPVFPFSMAGSDTNTQYSSKLSLSTEKTIKCTGIPFQFQSHLYCSCALSSEHVSQLILEKKSASEALECFRWASTIPNFVHSQSTYRTLIHKLCTFRRFDTVKQLLDEMPHSLGAPPADDIFITIIRGLGRHRMTRTVIKVLDLAYKFHGSPSLKIFNSILDVLVKDDIDMARDFYRKSMMATGVQGDDYTFGILMKGLCLTNRIREGFKLLQLIKSRGAAPNTVVYNTLLHALCRNGKVGRARSLMSEMEDPNDVTFNILISGFCKEGNSVQALVLLEKSFGMGFVPDVVTVTKLLEILCNAGRVMEAAEVLERVESMGGILDVVAYNTLIKGFCGAGKVKVGLHFLKQMESKGCLPNVDTYNVLISGFCGSGMLDLALDLFNDMKTDGIKWNFVTFDTLIRGLCSKGRIEEGFSILDLMEESKEGSRGHIGPYNSIIYGLFKQNRFDEAAEFLTKMGNLFPRAVARSMMILEHCKKGAIEDAKRVYDQMIDEGGIPSILVYNCLVHGFCQQGSVREAVELMNEMIANNCFPIPSTFNAVITGFCRQGKDESALKLVEDITARGCVPNTETYSPLIDVLCKKGDLQKAMEVFLQMVDKGVLPDLFIWNSLLLSLNQERHFH</sequence>
<keyword evidence="18" id="KW-1185">Reference proteome</keyword>
<feature type="repeat" description="PPR" evidence="14">
    <location>
        <begin position="665"/>
        <end position="699"/>
    </location>
</feature>
<name>A0AAN9XTW0_PSOTE</name>
<evidence type="ECO:0000256" key="3">
    <source>
        <dbReference type="ARBA" id="ARBA00006702"/>
    </source>
</evidence>
<comment type="catalytic activity">
    <reaction evidence="13">
        <text>O-phospho-L-threonyl-[protein] + H2O = L-threonyl-[protein] + phosphate</text>
        <dbReference type="Rhea" id="RHEA:47004"/>
        <dbReference type="Rhea" id="RHEA-COMP:11060"/>
        <dbReference type="Rhea" id="RHEA-COMP:11605"/>
        <dbReference type="ChEBI" id="CHEBI:15377"/>
        <dbReference type="ChEBI" id="CHEBI:30013"/>
        <dbReference type="ChEBI" id="CHEBI:43474"/>
        <dbReference type="ChEBI" id="CHEBI:61977"/>
        <dbReference type="EC" id="3.1.3.16"/>
    </reaction>
</comment>
<dbReference type="PANTHER" id="PTHR47447">
    <property type="entry name" value="OS03G0856100 PROTEIN"/>
    <property type="match status" value="1"/>
</dbReference>
<dbReference type="InterPro" id="IPR011990">
    <property type="entry name" value="TPR-like_helical_dom_sf"/>
</dbReference>